<keyword evidence="1" id="KW-0812">Transmembrane</keyword>
<keyword evidence="1" id="KW-1133">Transmembrane helix</keyword>
<proteinExistence type="predicted"/>
<gene>
    <name evidence="2" type="ORF">B0I28_103473</name>
</gene>
<name>A0A2T0UPZ2_9ACTN</name>
<dbReference type="Proteomes" id="UP000238176">
    <property type="component" value="Unassembled WGS sequence"/>
</dbReference>
<keyword evidence="3" id="KW-1185">Reference proteome</keyword>
<reference evidence="2 3" key="1">
    <citation type="submission" date="2018-03" db="EMBL/GenBank/DDBJ databases">
        <title>Genomic Encyclopedia of Type Strains, Phase III (KMG-III): the genomes of soil and plant-associated and newly described type strains.</title>
        <authorList>
            <person name="Whitman W."/>
        </authorList>
    </citation>
    <scope>NUCLEOTIDE SEQUENCE [LARGE SCALE GENOMIC DNA]</scope>
    <source>
        <strain evidence="2 3">CGMCC 4.7067</strain>
    </source>
</reference>
<dbReference type="OrthoDB" id="9843704at2"/>
<sequence length="190" mass="19965">MTAPRFRPGGATPLARLAAYGRTPAVAVGVICALASGCGLVAAFGDLYGENPVSWLMVLAPIVVSLFPTVELTWRRNRDLSMASMKRRWLVLPFLGALGAVVAMGLAELAMYAVDAQGAALAADVWLDGFSADGPRLVSVSYGLLGYLIGLLLAVAYYTVVLLPLQLIRRTGRTDTAHSADTADPGTTID</sequence>
<organism evidence="2 3">
    <name type="scientific">Glycomyces artemisiae</name>
    <dbReference type="NCBI Taxonomy" id="1076443"/>
    <lineage>
        <taxon>Bacteria</taxon>
        <taxon>Bacillati</taxon>
        <taxon>Actinomycetota</taxon>
        <taxon>Actinomycetes</taxon>
        <taxon>Glycomycetales</taxon>
        <taxon>Glycomycetaceae</taxon>
        <taxon>Glycomyces</taxon>
    </lineage>
</organism>
<dbReference type="EMBL" id="PVTJ01000003">
    <property type="protein sequence ID" value="PRY59999.1"/>
    <property type="molecule type" value="Genomic_DNA"/>
</dbReference>
<dbReference type="AlphaFoldDB" id="A0A2T0UPZ2"/>
<keyword evidence="1" id="KW-0472">Membrane</keyword>
<evidence type="ECO:0000313" key="2">
    <source>
        <dbReference type="EMBL" id="PRY59999.1"/>
    </source>
</evidence>
<evidence type="ECO:0000313" key="3">
    <source>
        <dbReference type="Proteomes" id="UP000238176"/>
    </source>
</evidence>
<feature type="transmembrane region" description="Helical" evidence="1">
    <location>
        <begin position="90"/>
        <end position="114"/>
    </location>
</feature>
<protein>
    <submittedName>
        <fullName evidence="2">Uncharacterized protein</fullName>
    </submittedName>
</protein>
<accession>A0A2T0UPZ2</accession>
<evidence type="ECO:0000256" key="1">
    <source>
        <dbReference type="SAM" id="Phobius"/>
    </source>
</evidence>
<comment type="caution">
    <text evidence="2">The sequence shown here is derived from an EMBL/GenBank/DDBJ whole genome shotgun (WGS) entry which is preliminary data.</text>
</comment>
<feature type="transmembrane region" description="Helical" evidence="1">
    <location>
        <begin position="144"/>
        <end position="165"/>
    </location>
</feature>
<feature type="transmembrane region" description="Helical" evidence="1">
    <location>
        <begin position="53"/>
        <end position="70"/>
    </location>
</feature>
<dbReference type="RefSeq" id="WP_106363875.1">
    <property type="nucleotide sequence ID" value="NZ_PVTJ01000003.1"/>
</dbReference>
<feature type="transmembrane region" description="Helical" evidence="1">
    <location>
        <begin position="25"/>
        <end position="47"/>
    </location>
</feature>